<dbReference type="PANTHER" id="PTHR30336">
    <property type="entry name" value="INNER MEMBRANE PROTEIN, PROBABLE PERMEASE"/>
    <property type="match status" value="1"/>
</dbReference>
<dbReference type="InterPro" id="IPR051599">
    <property type="entry name" value="Cell_Envelope_Assoc"/>
</dbReference>
<organism evidence="2 3">
    <name type="scientific">Phenylobacterium ferrooxidans</name>
    <dbReference type="NCBI Taxonomy" id="2982689"/>
    <lineage>
        <taxon>Bacteria</taxon>
        <taxon>Pseudomonadati</taxon>
        <taxon>Pseudomonadota</taxon>
        <taxon>Alphaproteobacteria</taxon>
        <taxon>Caulobacterales</taxon>
        <taxon>Caulobacteraceae</taxon>
        <taxon>Phenylobacterium</taxon>
    </lineage>
</organism>
<evidence type="ECO:0000313" key="2">
    <source>
        <dbReference type="EMBL" id="MFD3266108.1"/>
    </source>
</evidence>
<reference evidence="2 3" key="1">
    <citation type="submission" date="2022-09" db="EMBL/GenBank/DDBJ databases">
        <title>New species of Phenylobacterium.</title>
        <authorList>
            <person name="Mieszkin S."/>
        </authorList>
    </citation>
    <scope>NUCLEOTIDE SEQUENCE [LARGE SCALE GENOMIC DNA]</scope>
    <source>
        <strain evidence="2 3">HK31-G</strain>
    </source>
</reference>
<protein>
    <submittedName>
        <fullName evidence="2">YdcF family protein</fullName>
    </submittedName>
</protein>
<evidence type="ECO:0000313" key="3">
    <source>
        <dbReference type="Proteomes" id="UP001598130"/>
    </source>
</evidence>
<sequence length="163" mass="17566">MAWAIVIFGAAVWPDGDPSPALRRRVAYGRRAAEEHPDAVVFCSGGVGRHGPSEASLMARLLIEAGLDPARIALDEHSRDTMENVAAAAAFIRAEGLEGAVICSDGYHLPRCRMLFRAAGLASRAGPVTKGYAGTRSHWLRMVGREVLAYPYDLALALVARRR</sequence>
<dbReference type="InterPro" id="IPR014729">
    <property type="entry name" value="Rossmann-like_a/b/a_fold"/>
</dbReference>
<comment type="caution">
    <text evidence="2">The sequence shown here is derived from an EMBL/GenBank/DDBJ whole genome shotgun (WGS) entry which is preliminary data.</text>
</comment>
<proteinExistence type="predicted"/>
<gene>
    <name evidence="2" type="ORF">OCL97_19295</name>
</gene>
<dbReference type="PANTHER" id="PTHR30336:SF4">
    <property type="entry name" value="ENVELOPE BIOGENESIS FACTOR ELYC"/>
    <property type="match status" value="1"/>
</dbReference>
<dbReference type="Gene3D" id="3.40.50.620">
    <property type="entry name" value="HUPs"/>
    <property type="match status" value="1"/>
</dbReference>
<accession>A0ABW6CSS2</accession>
<dbReference type="Proteomes" id="UP001598130">
    <property type="component" value="Unassembled WGS sequence"/>
</dbReference>
<dbReference type="EMBL" id="JAOTJD010000046">
    <property type="protein sequence ID" value="MFD3266108.1"/>
    <property type="molecule type" value="Genomic_DNA"/>
</dbReference>
<dbReference type="CDD" id="cd06259">
    <property type="entry name" value="YdcF-like"/>
    <property type="match status" value="1"/>
</dbReference>
<name>A0ABW6CSS2_9CAUL</name>
<feature type="domain" description="DUF218" evidence="1">
    <location>
        <begin position="4"/>
        <end position="128"/>
    </location>
</feature>
<evidence type="ECO:0000259" key="1">
    <source>
        <dbReference type="Pfam" id="PF02698"/>
    </source>
</evidence>
<dbReference type="RefSeq" id="WP_377371403.1">
    <property type="nucleotide sequence ID" value="NZ_JAOTJD010000046.1"/>
</dbReference>
<keyword evidence="3" id="KW-1185">Reference proteome</keyword>
<dbReference type="Pfam" id="PF02698">
    <property type="entry name" value="DUF218"/>
    <property type="match status" value="1"/>
</dbReference>
<dbReference type="InterPro" id="IPR003848">
    <property type="entry name" value="DUF218"/>
</dbReference>